<dbReference type="VEuPathDB" id="MicrosporidiaDB:EHP00_2287"/>
<sequence length="75" mass="9193">MLVSDYFKYNFILDTSTITINDNNILRIEDFFYNKNKIYNDNKNKIYNDTIYNDNKIYNKNNNTIYDKKVNKFII</sequence>
<accession>A0A1W0E3M0</accession>
<dbReference type="EMBL" id="MNPJ01000025">
    <property type="protein sequence ID" value="OQS53830.1"/>
    <property type="molecule type" value="Genomic_DNA"/>
</dbReference>
<dbReference type="AlphaFoldDB" id="A0A1W0E3M0"/>
<gene>
    <name evidence="1" type="ORF">EHP00_2287</name>
</gene>
<evidence type="ECO:0000313" key="1">
    <source>
        <dbReference type="EMBL" id="OQS53830.1"/>
    </source>
</evidence>
<comment type="caution">
    <text evidence="1">The sequence shown here is derived from an EMBL/GenBank/DDBJ whole genome shotgun (WGS) entry which is preliminary data.</text>
</comment>
<name>A0A1W0E3M0_9MICR</name>
<reference evidence="1 2" key="1">
    <citation type="journal article" date="2017" name="Environ. Microbiol.">
        <title>Decay of the glycolytic pathway and adaptation to intranuclear parasitism within Enterocytozoonidae microsporidia.</title>
        <authorList>
            <person name="Wiredu Boakye D."/>
            <person name="Jaroenlak P."/>
            <person name="Prachumwat A."/>
            <person name="Williams T.A."/>
            <person name="Bateman K.S."/>
            <person name="Itsathitphaisarn O."/>
            <person name="Sritunyalucksana K."/>
            <person name="Paszkiewicz K.H."/>
            <person name="Moore K.A."/>
            <person name="Stentiford G.D."/>
            <person name="Williams B.A."/>
        </authorList>
    </citation>
    <scope>NUCLEOTIDE SEQUENCE [LARGE SCALE GENOMIC DNA]</scope>
    <source>
        <strain evidence="1 2">TH1</strain>
    </source>
</reference>
<evidence type="ECO:0000313" key="2">
    <source>
        <dbReference type="Proteomes" id="UP000192758"/>
    </source>
</evidence>
<proteinExistence type="predicted"/>
<organism evidence="1 2">
    <name type="scientific">Ecytonucleospora hepatopenaei</name>
    <dbReference type="NCBI Taxonomy" id="646526"/>
    <lineage>
        <taxon>Eukaryota</taxon>
        <taxon>Fungi</taxon>
        <taxon>Fungi incertae sedis</taxon>
        <taxon>Microsporidia</taxon>
        <taxon>Enterocytozoonidae</taxon>
        <taxon>Ecytonucleospora</taxon>
    </lineage>
</organism>
<keyword evidence="2" id="KW-1185">Reference proteome</keyword>
<dbReference type="Proteomes" id="UP000192758">
    <property type="component" value="Unassembled WGS sequence"/>
</dbReference>
<protein>
    <submittedName>
        <fullName evidence="1">Uncharacterized protein</fullName>
    </submittedName>
</protein>